<dbReference type="GO" id="GO:0046872">
    <property type="term" value="F:metal ion binding"/>
    <property type="evidence" value="ECO:0007669"/>
    <property type="project" value="UniProtKB-KW"/>
</dbReference>
<comment type="similarity">
    <text evidence="3">Belongs to the PPR family. P subfamily.</text>
</comment>
<keyword evidence="8" id="KW-0677">Repeat</keyword>
<evidence type="ECO:0000259" key="15">
    <source>
        <dbReference type="Pfam" id="PF16953"/>
    </source>
</evidence>
<feature type="repeat" description="PPR" evidence="13">
    <location>
        <begin position="343"/>
        <end position="377"/>
    </location>
</feature>
<dbReference type="GO" id="GO:0001682">
    <property type="term" value="P:tRNA 5'-leader removal"/>
    <property type="evidence" value="ECO:0007669"/>
    <property type="project" value="TreeGrafter"/>
</dbReference>
<keyword evidence="5" id="KW-0819">tRNA processing</keyword>
<proteinExistence type="inferred from homology"/>
<feature type="domain" description="PRORP" evidence="15">
    <location>
        <begin position="472"/>
        <end position="697"/>
    </location>
</feature>
<keyword evidence="12" id="KW-0464">Manganese</keyword>
<evidence type="ECO:0000256" key="4">
    <source>
        <dbReference type="ARBA" id="ARBA00012179"/>
    </source>
</evidence>
<accession>A0AAQ3QGF6</accession>
<reference evidence="17 18" key="1">
    <citation type="submission" date="2023-10" db="EMBL/GenBank/DDBJ databases">
        <title>Chromosome-scale genome assembly provides insights into flower coloration mechanisms of Canna indica.</title>
        <authorList>
            <person name="Li C."/>
        </authorList>
    </citation>
    <scope>NUCLEOTIDE SEQUENCE [LARGE SCALE GENOMIC DNA]</scope>
    <source>
        <tissue evidence="17">Flower</tissue>
    </source>
</reference>
<dbReference type="Pfam" id="PF16953">
    <property type="entry name" value="PRORP"/>
    <property type="match status" value="1"/>
</dbReference>
<dbReference type="InterPro" id="IPR002885">
    <property type="entry name" value="PPR_rpt"/>
</dbReference>
<dbReference type="EC" id="3.1.26.5" evidence="4"/>
<dbReference type="AlphaFoldDB" id="A0AAQ3QGF6"/>
<dbReference type="Gene3D" id="3.40.50.11980">
    <property type="match status" value="1"/>
</dbReference>
<evidence type="ECO:0000256" key="9">
    <source>
        <dbReference type="ARBA" id="ARBA00022801"/>
    </source>
</evidence>
<dbReference type="Proteomes" id="UP001327560">
    <property type="component" value="Chromosome 5"/>
</dbReference>
<comment type="cofactor">
    <cofactor evidence="2">
        <name>Mg(2+)</name>
        <dbReference type="ChEBI" id="CHEBI:18420"/>
    </cofactor>
</comment>
<feature type="domain" description="PROP1-like PPR" evidence="16">
    <location>
        <begin position="286"/>
        <end position="430"/>
    </location>
</feature>
<evidence type="ECO:0000256" key="1">
    <source>
        <dbReference type="ARBA" id="ARBA00000928"/>
    </source>
</evidence>
<evidence type="ECO:0000256" key="5">
    <source>
        <dbReference type="ARBA" id="ARBA00022694"/>
    </source>
</evidence>
<gene>
    <name evidence="17" type="ORF">Cni_G17091</name>
</gene>
<name>A0AAQ3QGF6_9LILI</name>
<evidence type="ECO:0000256" key="11">
    <source>
        <dbReference type="ARBA" id="ARBA00022842"/>
    </source>
</evidence>
<dbReference type="Gene3D" id="1.25.40.10">
    <property type="entry name" value="Tetratricopeptide repeat domain"/>
    <property type="match status" value="1"/>
</dbReference>
<evidence type="ECO:0000259" key="16">
    <source>
        <dbReference type="Pfam" id="PF17177"/>
    </source>
</evidence>
<evidence type="ECO:0000256" key="14">
    <source>
        <dbReference type="SAM" id="MobiDB-lite"/>
    </source>
</evidence>
<evidence type="ECO:0000256" key="8">
    <source>
        <dbReference type="ARBA" id="ARBA00022737"/>
    </source>
</evidence>
<protein>
    <recommendedName>
        <fullName evidence="4">ribonuclease P</fullName>
        <ecNumber evidence="4">3.1.26.5</ecNumber>
    </recommendedName>
</protein>
<evidence type="ECO:0000256" key="2">
    <source>
        <dbReference type="ARBA" id="ARBA00001946"/>
    </source>
</evidence>
<keyword evidence="11" id="KW-0460">Magnesium</keyword>
<dbReference type="InterPro" id="IPR033443">
    <property type="entry name" value="PROP1-like_PPR_dom"/>
</dbReference>
<dbReference type="InterPro" id="IPR031595">
    <property type="entry name" value="PRORP_C"/>
</dbReference>
<dbReference type="PANTHER" id="PTHR13547">
    <property type="match status" value="1"/>
</dbReference>
<feature type="domain" description="PROP1-like PPR" evidence="16">
    <location>
        <begin position="147"/>
        <end position="206"/>
    </location>
</feature>
<evidence type="ECO:0000313" key="17">
    <source>
        <dbReference type="EMBL" id="WOL08338.1"/>
    </source>
</evidence>
<evidence type="ECO:0000256" key="10">
    <source>
        <dbReference type="ARBA" id="ARBA00022833"/>
    </source>
</evidence>
<dbReference type="PROSITE" id="PS51375">
    <property type="entry name" value="PPR"/>
    <property type="match status" value="1"/>
</dbReference>
<feature type="compositionally biased region" description="Basic and acidic residues" evidence="14">
    <location>
        <begin position="70"/>
        <end position="89"/>
    </location>
</feature>
<feature type="compositionally biased region" description="Low complexity" evidence="14">
    <location>
        <begin position="218"/>
        <end position="234"/>
    </location>
</feature>
<evidence type="ECO:0000313" key="18">
    <source>
        <dbReference type="Proteomes" id="UP001327560"/>
    </source>
</evidence>
<dbReference type="PANTHER" id="PTHR13547:SF7">
    <property type="entry name" value="RIBONUCLEASE P"/>
    <property type="match status" value="1"/>
</dbReference>
<evidence type="ECO:0000256" key="13">
    <source>
        <dbReference type="PROSITE-ProRule" id="PRU00708"/>
    </source>
</evidence>
<keyword evidence="18" id="KW-1185">Reference proteome</keyword>
<feature type="region of interest" description="Disordered" evidence="14">
    <location>
        <begin position="211"/>
        <end position="241"/>
    </location>
</feature>
<feature type="region of interest" description="Disordered" evidence="14">
    <location>
        <begin position="63"/>
        <end position="149"/>
    </location>
</feature>
<evidence type="ECO:0000256" key="12">
    <source>
        <dbReference type="ARBA" id="ARBA00023211"/>
    </source>
</evidence>
<keyword evidence="6" id="KW-0540">Nuclease</keyword>
<keyword evidence="7" id="KW-0479">Metal-binding</keyword>
<organism evidence="17 18">
    <name type="scientific">Canna indica</name>
    <name type="common">Indian-shot</name>
    <dbReference type="NCBI Taxonomy" id="4628"/>
    <lineage>
        <taxon>Eukaryota</taxon>
        <taxon>Viridiplantae</taxon>
        <taxon>Streptophyta</taxon>
        <taxon>Embryophyta</taxon>
        <taxon>Tracheophyta</taxon>
        <taxon>Spermatophyta</taxon>
        <taxon>Magnoliopsida</taxon>
        <taxon>Liliopsida</taxon>
        <taxon>Zingiberales</taxon>
        <taxon>Cannaceae</taxon>
        <taxon>Canna</taxon>
    </lineage>
</organism>
<evidence type="ECO:0000256" key="6">
    <source>
        <dbReference type="ARBA" id="ARBA00022722"/>
    </source>
</evidence>
<dbReference type="EMBL" id="CP136894">
    <property type="protein sequence ID" value="WOL08338.1"/>
    <property type="molecule type" value="Genomic_DNA"/>
</dbReference>
<dbReference type="GO" id="GO:0004526">
    <property type="term" value="F:ribonuclease P activity"/>
    <property type="evidence" value="ECO:0007669"/>
    <property type="project" value="UniProtKB-EC"/>
</dbReference>
<keyword evidence="10" id="KW-0862">Zinc</keyword>
<dbReference type="InterPro" id="IPR011990">
    <property type="entry name" value="TPR-like_helical_dom_sf"/>
</dbReference>
<dbReference type="Pfam" id="PF17177">
    <property type="entry name" value="PPR_long"/>
    <property type="match status" value="2"/>
</dbReference>
<feature type="compositionally biased region" description="Basic and acidic residues" evidence="14">
    <location>
        <begin position="122"/>
        <end position="140"/>
    </location>
</feature>
<evidence type="ECO:0000256" key="7">
    <source>
        <dbReference type="ARBA" id="ARBA00022723"/>
    </source>
</evidence>
<comment type="catalytic activity">
    <reaction evidence="1">
        <text>Endonucleolytic cleavage of RNA, removing 5'-extranucleotides from tRNA precursor.</text>
        <dbReference type="EC" id="3.1.26.5"/>
    </reaction>
</comment>
<keyword evidence="9" id="KW-0378">Hydrolase</keyword>
<feature type="region of interest" description="Disordered" evidence="14">
    <location>
        <begin position="721"/>
        <end position="740"/>
    </location>
</feature>
<sequence>MASFRSEPLQSDLLSSSATWRFKYPSAFALKARPFPHFLTVSPLNSTILHDFSMLSSSRNSHAANAADRMLQREQAHERDGRNGGRAEGRTATSEKTMEVGVAKQRTPYQRSGDGRTAPKTKKMELWVRRHKEREEEEGKAKKRSKKDKFRDALTDLRVKLDMCSKRGDVMGAIALYDSAVSDGIILSQYHYSVLLYLCSAAAIGVIRPAKSGSGGRSDIPNSSSCEESSLKQSVNSSEDWELTHEDNFQHTEREVTANSNEVVEDAKREEARKDSVPIQINEEIKEYARSRGLEIYEKMFSENIPMSEAALTSAARLAMSMNNGELAFQIVKQMKPLGITPRLRSYGPALLTFCKNGDVDKAFEVEAHMLENGVQPEEPELAELLRASIAARRGKKVYYLLHKLRTNVRQVSSSTAELIELWFKSSTASRVGKRKWDTEEVTKAIENGGGGWHGLGWLGRGKWNVSHTFVSDDGVCMTCGNKLVTIDLDPVETENFAKCVASLAKKRERNSNFQKFQKWLDYYGPFEAVVDAANVGLFSQKRFSLRKVNAVVNAVRQKLPMKRCPLIVVHNRRLTGSKMNEPTNMKLLEKWKNADAIYETPTGSNDDWYWLYAAITCKCLIVTNDEMRDHIFQVLGNDFFPRWKERHQAHFRYRDGSFEFEMPPPCSIVIQENERGHWHIPISAEQEQERKRTWLCATRANMSNTIEETSNPPTDLCLQNTTKSSTPHVGANRDFKEKK</sequence>
<dbReference type="FunFam" id="3.40.50.11980:FF:000002">
    <property type="entry name" value="Proteinaceous RNase P 2"/>
    <property type="match status" value="1"/>
</dbReference>
<evidence type="ECO:0000256" key="3">
    <source>
        <dbReference type="ARBA" id="ARBA00007626"/>
    </source>
</evidence>